<dbReference type="OrthoDB" id="9780312at2"/>
<dbReference type="PROSITE" id="PS50110">
    <property type="entry name" value="RESPONSE_REGULATORY"/>
    <property type="match status" value="1"/>
</dbReference>
<accession>A0A1G6E4C3</accession>
<dbReference type="InterPro" id="IPR058245">
    <property type="entry name" value="NreC/VraR/RcsB-like_REC"/>
</dbReference>
<dbReference type="SMART" id="SM00421">
    <property type="entry name" value="HTH_LUXR"/>
    <property type="match status" value="1"/>
</dbReference>
<dbReference type="GO" id="GO:0000160">
    <property type="term" value="P:phosphorelay signal transduction system"/>
    <property type="evidence" value="ECO:0007669"/>
    <property type="project" value="InterPro"/>
</dbReference>
<evidence type="ECO:0000256" key="2">
    <source>
        <dbReference type="ARBA" id="ARBA00023125"/>
    </source>
</evidence>
<evidence type="ECO:0000256" key="4">
    <source>
        <dbReference type="SAM" id="MobiDB-lite"/>
    </source>
</evidence>
<gene>
    <name evidence="7" type="ORF">SAMN05660653_02605</name>
</gene>
<dbReference type="Gene3D" id="3.40.50.2300">
    <property type="match status" value="1"/>
</dbReference>
<dbReference type="InterPro" id="IPR000792">
    <property type="entry name" value="Tscrpt_reg_LuxR_C"/>
</dbReference>
<sequence>MQSKEKVVIVVGPQMFREFLRTMLEAKGDLEVVDEVFDGMEAIESIKSHAPDLLLLDLALPRLSGVSVLNAVRDQFPEMKIMILTDYKADQYVLEAFQAGANGYCIKDASREELLLAIESVMSGHKFVSPGIAGNVVEGYLDGRKKIKESSDWDTITQREREVLKLLAEGYKNKEIGAMLHISCKTVEKHRSNIMNKLDLHNVAALTTFAIDHGLVNGNANSFIFSTNSPLTTSSNGNSGNFHRRHSDFMPNLKNELTTSG</sequence>
<dbReference type="SMART" id="SM00448">
    <property type="entry name" value="REC"/>
    <property type="match status" value="1"/>
</dbReference>
<dbReference type="PANTHER" id="PTHR43214">
    <property type="entry name" value="TWO-COMPONENT RESPONSE REGULATOR"/>
    <property type="match status" value="1"/>
</dbReference>
<keyword evidence="1 3" id="KW-0597">Phosphoprotein</keyword>
<dbReference type="InterPro" id="IPR039420">
    <property type="entry name" value="WalR-like"/>
</dbReference>
<dbReference type="CDD" id="cd17535">
    <property type="entry name" value="REC_NarL-like"/>
    <property type="match status" value="1"/>
</dbReference>
<proteinExistence type="predicted"/>
<feature type="domain" description="HTH luxR-type" evidence="5">
    <location>
        <begin position="149"/>
        <end position="214"/>
    </location>
</feature>
<dbReference type="SUPFAM" id="SSF52172">
    <property type="entry name" value="CheY-like"/>
    <property type="match status" value="1"/>
</dbReference>
<dbReference type="GO" id="GO:0003677">
    <property type="term" value="F:DNA binding"/>
    <property type="evidence" value="ECO:0007669"/>
    <property type="project" value="UniProtKB-KW"/>
</dbReference>
<dbReference type="InterPro" id="IPR001789">
    <property type="entry name" value="Sig_transdc_resp-reg_receiver"/>
</dbReference>
<dbReference type="Pfam" id="PF00196">
    <property type="entry name" value="GerE"/>
    <property type="match status" value="1"/>
</dbReference>
<feature type="modified residue" description="4-aspartylphosphate" evidence="3">
    <location>
        <position position="57"/>
    </location>
</feature>
<reference evidence="7 8" key="1">
    <citation type="submission" date="2016-10" db="EMBL/GenBank/DDBJ databases">
        <authorList>
            <person name="de Groot N.N."/>
        </authorList>
    </citation>
    <scope>NUCLEOTIDE SEQUENCE [LARGE SCALE GENOMIC DNA]</scope>
    <source>
        <strain evidence="7 8">ASO4-2</strain>
    </source>
</reference>
<feature type="domain" description="Response regulatory" evidence="6">
    <location>
        <begin position="6"/>
        <end position="122"/>
    </location>
</feature>
<feature type="region of interest" description="Disordered" evidence="4">
    <location>
        <begin position="232"/>
        <end position="261"/>
    </location>
</feature>
<evidence type="ECO:0000259" key="5">
    <source>
        <dbReference type="PROSITE" id="PS50043"/>
    </source>
</evidence>
<evidence type="ECO:0000313" key="7">
    <source>
        <dbReference type="EMBL" id="SDB52231.1"/>
    </source>
</evidence>
<dbReference type="Proteomes" id="UP000198771">
    <property type="component" value="Unassembled WGS sequence"/>
</dbReference>
<dbReference type="PROSITE" id="PS00622">
    <property type="entry name" value="HTH_LUXR_1"/>
    <property type="match status" value="1"/>
</dbReference>
<dbReference type="SUPFAM" id="SSF46894">
    <property type="entry name" value="C-terminal effector domain of the bipartite response regulators"/>
    <property type="match status" value="1"/>
</dbReference>
<feature type="compositionally biased region" description="Polar residues" evidence="4">
    <location>
        <begin position="232"/>
        <end position="241"/>
    </location>
</feature>
<dbReference type="InterPro" id="IPR016032">
    <property type="entry name" value="Sig_transdc_resp-reg_C-effctor"/>
</dbReference>
<keyword evidence="8" id="KW-1185">Reference proteome</keyword>
<evidence type="ECO:0000313" key="8">
    <source>
        <dbReference type="Proteomes" id="UP000198771"/>
    </source>
</evidence>
<dbReference type="PRINTS" id="PR00038">
    <property type="entry name" value="HTHLUXR"/>
</dbReference>
<evidence type="ECO:0000256" key="1">
    <source>
        <dbReference type="ARBA" id="ARBA00022553"/>
    </source>
</evidence>
<dbReference type="CDD" id="cd06170">
    <property type="entry name" value="LuxR_C_like"/>
    <property type="match status" value="1"/>
</dbReference>
<dbReference type="RefSeq" id="WP_092122564.1">
    <property type="nucleotide sequence ID" value="NZ_FMXO01000015.1"/>
</dbReference>
<name>A0A1G6E4C3_9BACT</name>
<dbReference type="STRING" id="617002.SAMN05660653_02605"/>
<dbReference type="EMBL" id="FMXO01000015">
    <property type="protein sequence ID" value="SDB52231.1"/>
    <property type="molecule type" value="Genomic_DNA"/>
</dbReference>
<keyword evidence="2" id="KW-0238">DNA-binding</keyword>
<evidence type="ECO:0000256" key="3">
    <source>
        <dbReference type="PROSITE-ProRule" id="PRU00169"/>
    </source>
</evidence>
<dbReference type="Pfam" id="PF00072">
    <property type="entry name" value="Response_reg"/>
    <property type="match status" value="1"/>
</dbReference>
<dbReference type="GO" id="GO:0006355">
    <property type="term" value="P:regulation of DNA-templated transcription"/>
    <property type="evidence" value="ECO:0007669"/>
    <property type="project" value="InterPro"/>
</dbReference>
<dbReference type="InterPro" id="IPR011006">
    <property type="entry name" value="CheY-like_superfamily"/>
</dbReference>
<dbReference type="PROSITE" id="PS50043">
    <property type="entry name" value="HTH_LUXR_2"/>
    <property type="match status" value="1"/>
</dbReference>
<dbReference type="AlphaFoldDB" id="A0A1G6E4C3"/>
<evidence type="ECO:0000259" key="6">
    <source>
        <dbReference type="PROSITE" id="PS50110"/>
    </source>
</evidence>
<protein>
    <submittedName>
        <fullName evidence="7">Two component transcriptional regulator, LuxR family</fullName>
    </submittedName>
</protein>
<organism evidence="7 8">
    <name type="scientific">Desulfonatronum thiosulfatophilum</name>
    <dbReference type="NCBI Taxonomy" id="617002"/>
    <lineage>
        <taxon>Bacteria</taxon>
        <taxon>Pseudomonadati</taxon>
        <taxon>Thermodesulfobacteriota</taxon>
        <taxon>Desulfovibrionia</taxon>
        <taxon>Desulfovibrionales</taxon>
        <taxon>Desulfonatronaceae</taxon>
        <taxon>Desulfonatronum</taxon>
    </lineage>
</organism>